<evidence type="ECO:0000256" key="7">
    <source>
        <dbReference type="ARBA" id="ARBA00023136"/>
    </source>
</evidence>
<sequence length="907" mass="96786">MESAGDEVRPGAPSEEDAPQVGSSRPKQVMQEVHPGGSLLRSWAPALALVVAVVMLFPLLGKSGIWDPYELDSADLARRIAVNVFGARQLELSGAMNGLPTLSDLRMGELGFTSMALGFKLFGLHDWAGRLPLALWALVGVWVLYGVLARFVDRRAGLYAVIVVCTMPLYVMQARTMLGDIVTMAALTMAWGGLTGALLDRGAARMAWGVLGALGLCAGYMSRGLIVGVAVPTLGVGCTWALLRVGGGGASALGAWRRGGLRTGDLVGGVALVVGAAAAARGLSLLSGTPSDAPLIRELGVALLSKPPVESTFDLTVRQLGHALFPWSAFLPFAFGRLFRPPPVVAGIETGARDAGEGTRVDGSGSAAVGGDVAVRAQGDALEKEVALRVSVLVTVAIAYGAITLLAPRTGALPFNAPALLAAGAALAILDLERGAPPSRAMALGSMLLGFVLYRDFVLQPDKGLAVFSVEKAPFPKSFEDTAALSMMATFGAFFGLTALTWFEAQPSRIASSLRGWGRDLVAAYQAGMEALLAVWAGNLVFLMVIVEAALVGLGGMIFVGRRAGWGAVAKMSKLMADVGVNAWWVLPVVLAVVPLLVFLMRDGFRLVVARSRLPRAVFSLIAGLLAGGILGYGYYPALASQLSPKEVFESYLRLRKEGEPLAVLGVRARAATYYQGGEVQTIPDVARAFMWLTAIPGAPISPPPSARRWLVVRADDLPKLNSLYRKSSGRNVPVLDGRSSQILLVSSDLGGHPNENWLGTMVLDAAPASIARPLQARFEDQLELLGWEFVDAEGRVVDSLVTQRAYRLRTYFRVLRPIAASWKMFIHIDGSQRRYNGDHAVLEGRYPMNLWQTGDVVVDDHEVVLEPYFSGDFTLYFGFFSGDSRFRITEGPQHENRVIAGPVRVR</sequence>
<feature type="transmembrane region" description="Helical" evidence="9">
    <location>
        <begin position="581"/>
        <end position="602"/>
    </location>
</feature>
<gene>
    <name evidence="11" type="ORF">CMC5_074550</name>
</gene>
<proteinExistence type="predicted"/>
<keyword evidence="2" id="KW-1003">Cell membrane</keyword>
<evidence type="ECO:0000256" key="1">
    <source>
        <dbReference type="ARBA" id="ARBA00004651"/>
    </source>
</evidence>
<evidence type="ECO:0000256" key="5">
    <source>
        <dbReference type="ARBA" id="ARBA00022692"/>
    </source>
</evidence>
<evidence type="ECO:0000313" key="12">
    <source>
        <dbReference type="Proteomes" id="UP000067626"/>
    </source>
</evidence>
<comment type="subcellular location">
    <subcellularLocation>
        <location evidence="1">Cell membrane</location>
        <topology evidence="1">Multi-pass membrane protein</topology>
    </subcellularLocation>
</comment>
<keyword evidence="7 9" id="KW-0472">Membrane</keyword>
<keyword evidence="5 9" id="KW-0812">Transmembrane</keyword>
<name>A0A0K1EQY3_CHOCO</name>
<evidence type="ECO:0000256" key="3">
    <source>
        <dbReference type="ARBA" id="ARBA00022676"/>
    </source>
</evidence>
<dbReference type="EMBL" id="CP012159">
    <property type="protein sequence ID" value="AKT43224.1"/>
    <property type="molecule type" value="Genomic_DNA"/>
</dbReference>
<dbReference type="Pfam" id="PF13231">
    <property type="entry name" value="PMT_2"/>
    <property type="match status" value="1"/>
</dbReference>
<feature type="transmembrane region" description="Helical" evidence="9">
    <location>
        <begin position="234"/>
        <end position="256"/>
    </location>
</feature>
<dbReference type="GO" id="GO:0016763">
    <property type="term" value="F:pentosyltransferase activity"/>
    <property type="evidence" value="ECO:0007669"/>
    <property type="project" value="TreeGrafter"/>
</dbReference>
<feature type="transmembrane region" description="Helical" evidence="9">
    <location>
        <begin position="533"/>
        <end position="561"/>
    </location>
</feature>
<dbReference type="GO" id="GO:0010041">
    <property type="term" value="P:response to iron(III) ion"/>
    <property type="evidence" value="ECO:0007669"/>
    <property type="project" value="TreeGrafter"/>
</dbReference>
<feature type="transmembrane region" description="Helical" evidence="9">
    <location>
        <begin position="386"/>
        <end position="407"/>
    </location>
</feature>
<dbReference type="PANTHER" id="PTHR33908:SF3">
    <property type="entry name" value="UNDECAPRENYL PHOSPHATE-ALPHA-4-AMINO-4-DEOXY-L-ARABINOSE ARABINOSYL TRANSFERASE"/>
    <property type="match status" value="1"/>
</dbReference>
<feature type="region of interest" description="Disordered" evidence="8">
    <location>
        <begin position="1"/>
        <end position="29"/>
    </location>
</feature>
<keyword evidence="3" id="KW-0328">Glycosyltransferase</keyword>
<evidence type="ECO:0000256" key="8">
    <source>
        <dbReference type="SAM" id="MobiDB-lite"/>
    </source>
</evidence>
<accession>A0A0K1EQY3</accession>
<dbReference type="RefSeq" id="WP_245678052.1">
    <property type="nucleotide sequence ID" value="NZ_CP012159.1"/>
</dbReference>
<keyword evidence="6 9" id="KW-1133">Transmembrane helix</keyword>
<dbReference type="KEGG" id="ccro:CMC5_074550"/>
<feature type="transmembrane region" description="Helical" evidence="9">
    <location>
        <begin position="181"/>
        <end position="199"/>
    </location>
</feature>
<organism evidence="11 12">
    <name type="scientific">Chondromyces crocatus</name>
    <dbReference type="NCBI Taxonomy" id="52"/>
    <lineage>
        <taxon>Bacteria</taxon>
        <taxon>Pseudomonadati</taxon>
        <taxon>Myxococcota</taxon>
        <taxon>Polyangia</taxon>
        <taxon>Polyangiales</taxon>
        <taxon>Polyangiaceae</taxon>
        <taxon>Chondromyces</taxon>
    </lineage>
</organism>
<evidence type="ECO:0000256" key="4">
    <source>
        <dbReference type="ARBA" id="ARBA00022679"/>
    </source>
</evidence>
<dbReference type="InterPro" id="IPR038731">
    <property type="entry name" value="RgtA/B/C-like"/>
</dbReference>
<keyword evidence="4" id="KW-0808">Transferase</keyword>
<evidence type="ECO:0000313" key="11">
    <source>
        <dbReference type="EMBL" id="AKT43224.1"/>
    </source>
</evidence>
<dbReference type="Proteomes" id="UP000067626">
    <property type="component" value="Chromosome"/>
</dbReference>
<feature type="transmembrane region" description="Helical" evidence="9">
    <location>
        <begin position="614"/>
        <end position="636"/>
    </location>
</feature>
<keyword evidence="12" id="KW-1185">Reference proteome</keyword>
<dbReference type="AlphaFoldDB" id="A0A0K1EQY3"/>
<dbReference type="InterPro" id="IPR050297">
    <property type="entry name" value="LipidA_mod_glycosyltrf_83"/>
</dbReference>
<evidence type="ECO:0000256" key="6">
    <source>
        <dbReference type="ARBA" id="ARBA00022989"/>
    </source>
</evidence>
<feature type="transmembrane region" description="Helical" evidence="9">
    <location>
        <begin position="483"/>
        <end position="503"/>
    </location>
</feature>
<dbReference type="PANTHER" id="PTHR33908">
    <property type="entry name" value="MANNOSYLTRANSFERASE YKCB-RELATED"/>
    <property type="match status" value="1"/>
</dbReference>
<evidence type="ECO:0000259" key="10">
    <source>
        <dbReference type="Pfam" id="PF13231"/>
    </source>
</evidence>
<protein>
    <recommendedName>
        <fullName evidence="10">Glycosyltransferase RgtA/B/C/D-like domain-containing protein</fullName>
    </recommendedName>
</protein>
<evidence type="ECO:0000256" key="2">
    <source>
        <dbReference type="ARBA" id="ARBA00022475"/>
    </source>
</evidence>
<feature type="transmembrane region" description="Helical" evidence="9">
    <location>
        <begin position="43"/>
        <end position="61"/>
    </location>
</feature>
<evidence type="ECO:0000256" key="9">
    <source>
        <dbReference type="SAM" id="Phobius"/>
    </source>
</evidence>
<feature type="domain" description="Glycosyltransferase RgtA/B/C/D-like" evidence="10">
    <location>
        <begin position="115"/>
        <end position="234"/>
    </location>
</feature>
<feature type="transmembrane region" description="Helical" evidence="9">
    <location>
        <begin position="127"/>
        <end position="149"/>
    </location>
</feature>
<dbReference type="GO" id="GO:0009103">
    <property type="term" value="P:lipopolysaccharide biosynthetic process"/>
    <property type="evidence" value="ECO:0007669"/>
    <property type="project" value="UniProtKB-ARBA"/>
</dbReference>
<dbReference type="GO" id="GO:0005886">
    <property type="term" value="C:plasma membrane"/>
    <property type="evidence" value="ECO:0007669"/>
    <property type="project" value="UniProtKB-SubCell"/>
</dbReference>
<feature type="transmembrane region" description="Helical" evidence="9">
    <location>
        <begin position="156"/>
        <end position="175"/>
    </location>
</feature>
<reference evidence="11 12" key="1">
    <citation type="submission" date="2015-07" db="EMBL/GenBank/DDBJ databases">
        <title>Genome analysis of myxobacterium Chondromyces crocatus Cm c5 reveals a high potential for natural compound synthesis and the genetic basis for the loss of fruiting body formation.</title>
        <authorList>
            <person name="Zaburannyi N."/>
            <person name="Bunk B."/>
            <person name="Maier J."/>
            <person name="Overmann J."/>
            <person name="Mueller R."/>
        </authorList>
    </citation>
    <scope>NUCLEOTIDE SEQUENCE [LARGE SCALE GENOMIC DNA]</scope>
    <source>
        <strain evidence="11 12">Cm c5</strain>
    </source>
</reference>